<evidence type="ECO:0000256" key="2">
    <source>
        <dbReference type="PROSITE-ProRule" id="PRU00708"/>
    </source>
</evidence>
<dbReference type="PROSITE" id="PS51375">
    <property type="entry name" value="PPR"/>
    <property type="match status" value="1"/>
</dbReference>
<evidence type="ECO:0008006" key="5">
    <source>
        <dbReference type="Google" id="ProtNLM"/>
    </source>
</evidence>
<accession>A0A7J7NJT6</accession>
<dbReference type="AlphaFoldDB" id="A0A7J7NJT6"/>
<dbReference type="Gene3D" id="1.25.40.10">
    <property type="entry name" value="Tetratricopeptide repeat domain"/>
    <property type="match status" value="2"/>
</dbReference>
<keyword evidence="4" id="KW-1185">Reference proteome</keyword>
<evidence type="ECO:0000313" key="3">
    <source>
        <dbReference type="EMBL" id="KAF6167158.1"/>
    </source>
</evidence>
<dbReference type="Pfam" id="PF12854">
    <property type="entry name" value="PPR_1"/>
    <property type="match status" value="1"/>
</dbReference>
<dbReference type="InterPro" id="IPR011990">
    <property type="entry name" value="TPR-like_helical_dom_sf"/>
</dbReference>
<keyword evidence="1" id="KW-0677">Repeat</keyword>
<gene>
    <name evidence="3" type="ORF">GIB67_029796</name>
</gene>
<evidence type="ECO:0000256" key="1">
    <source>
        <dbReference type="ARBA" id="ARBA00022737"/>
    </source>
</evidence>
<dbReference type="GO" id="GO:0003723">
    <property type="term" value="F:RNA binding"/>
    <property type="evidence" value="ECO:0007669"/>
    <property type="project" value="InterPro"/>
</dbReference>
<protein>
    <recommendedName>
        <fullName evidence="5">Pentatricopeptide repeat-containing protein</fullName>
    </recommendedName>
</protein>
<dbReference type="NCBIfam" id="TIGR00756">
    <property type="entry name" value="PPR"/>
    <property type="match status" value="1"/>
</dbReference>
<dbReference type="InterPro" id="IPR046960">
    <property type="entry name" value="PPR_At4g14850-like_plant"/>
</dbReference>
<dbReference type="InterPro" id="IPR002885">
    <property type="entry name" value="PPR_rpt"/>
</dbReference>
<dbReference type="GO" id="GO:0009451">
    <property type="term" value="P:RNA modification"/>
    <property type="evidence" value="ECO:0007669"/>
    <property type="project" value="InterPro"/>
</dbReference>
<comment type="caution">
    <text evidence="3">The sequence shown here is derived from an EMBL/GenBank/DDBJ whole genome shotgun (WGS) entry which is preliminary data.</text>
</comment>
<dbReference type="EMBL" id="JACGCM010000764">
    <property type="protein sequence ID" value="KAF6167158.1"/>
    <property type="molecule type" value="Genomic_DNA"/>
</dbReference>
<sequence>MPEPDTFIYNTLIRGCMLAQMTQHCVLTYTHMLEMSVWPNNFTFPTIVKACCSGASNAVREGEQVHAHVFKFGFWEDTFSQNSFIHMYLSFGFLDEARPVFDNMGCPDVVLWTILIAGYAKLGFVDEAYKVFELMPGRNAASAFMECNYCGICAE</sequence>
<name>A0A7J7NJT6_9MAGN</name>
<dbReference type="OrthoDB" id="185373at2759"/>
<evidence type="ECO:0000313" key="4">
    <source>
        <dbReference type="Proteomes" id="UP000541444"/>
    </source>
</evidence>
<proteinExistence type="predicted"/>
<organism evidence="3 4">
    <name type="scientific">Kingdonia uniflora</name>
    <dbReference type="NCBI Taxonomy" id="39325"/>
    <lineage>
        <taxon>Eukaryota</taxon>
        <taxon>Viridiplantae</taxon>
        <taxon>Streptophyta</taxon>
        <taxon>Embryophyta</taxon>
        <taxon>Tracheophyta</taxon>
        <taxon>Spermatophyta</taxon>
        <taxon>Magnoliopsida</taxon>
        <taxon>Ranunculales</taxon>
        <taxon>Circaeasteraceae</taxon>
        <taxon>Kingdonia</taxon>
    </lineage>
</organism>
<feature type="repeat" description="PPR" evidence="2">
    <location>
        <begin position="108"/>
        <end position="142"/>
    </location>
</feature>
<dbReference type="PANTHER" id="PTHR47926">
    <property type="entry name" value="PENTATRICOPEPTIDE REPEAT-CONTAINING PROTEIN"/>
    <property type="match status" value="1"/>
</dbReference>
<dbReference type="Proteomes" id="UP000541444">
    <property type="component" value="Unassembled WGS sequence"/>
</dbReference>
<dbReference type="Pfam" id="PF13041">
    <property type="entry name" value="PPR_2"/>
    <property type="match status" value="1"/>
</dbReference>
<reference evidence="3 4" key="1">
    <citation type="journal article" date="2020" name="IScience">
        <title>Genome Sequencing of the Endangered Kingdonia uniflora (Circaeasteraceae, Ranunculales) Reveals Potential Mechanisms of Evolutionary Specialization.</title>
        <authorList>
            <person name="Sun Y."/>
            <person name="Deng T."/>
            <person name="Zhang A."/>
            <person name="Moore M.J."/>
            <person name="Landis J.B."/>
            <person name="Lin N."/>
            <person name="Zhang H."/>
            <person name="Zhang X."/>
            <person name="Huang J."/>
            <person name="Zhang X."/>
            <person name="Sun H."/>
            <person name="Wang H."/>
        </authorList>
    </citation>
    <scope>NUCLEOTIDE SEQUENCE [LARGE SCALE GENOMIC DNA]</scope>
    <source>
        <strain evidence="3">TB1705</strain>
        <tissue evidence="3">Leaf</tissue>
    </source>
</reference>